<organism evidence="7 8">
    <name type="scientific">Tardiphaga robiniae</name>
    <dbReference type="NCBI Taxonomy" id="943830"/>
    <lineage>
        <taxon>Bacteria</taxon>
        <taxon>Pseudomonadati</taxon>
        <taxon>Pseudomonadota</taxon>
        <taxon>Alphaproteobacteria</taxon>
        <taxon>Hyphomicrobiales</taxon>
        <taxon>Nitrobacteraceae</taxon>
        <taxon>Tardiphaga</taxon>
    </lineage>
</organism>
<keyword evidence="5" id="KW-0804">Transcription</keyword>
<dbReference type="InterPro" id="IPR036388">
    <property type="entry name" value="WH-like_DNA-bd_sf"/>
</dbReference>
<dbReference type="SUPFAM" id="SSF53850">
    <property type="entry name" value="Periplasmic binding protein-like II"/>
    <property type="match status" value="1"/>
</dbReference>
<evidence type="ECO:0000256" key="1">
    <source>
        <dbReference type="ARBA" id="ARBA00003502"/>
    </source>
</evidence>
<dbReference type="GO" id="GO:0003677">
    <property type="term" value="F:DNA binding"/>
    <property type="evidence" value="ECO:0007669"/>
    <property type="project" value="UniProtKB-KW"/>
</dbReference>
<reference evidence="8" key="1">
    <citation type="journal article" date="2020" name="Mol. Plant Microbe">
        <title>Rhizobial microsymbionts of the narrowly endemic Oxytropis species growing in Kamchatka are characterized by significant genetic diversity and possess a set of genes that are associated with T3SS and T6SS secretion systems and can affect the development of symbiosis.</title>
        <authorList>
            <person name="Safronova V."/>
            <person name="Guro P."/>
            <person name="Sazanova A."/>
            <person name="Kuznetsova I."/>
            <person name="Belimov A."/>
            <person name="Yakubov V."/>
            <person name="Chirak E."/>
            <person name="Afonin A."/>
            <person name="Gogolev Y."/>
            <person name="Andronov E."/>
            <person name="Tikhonovich I."/>
        </authorList>
    </citation>
    <scope>NUCLEOTIDE SEQUENCE [LARGE SCALE GENOMIC DNA]</scope>
    <source>
        <strain evidence="8">581</strain>
    </source>
</reference>
<evidence type="ECO:0000256" key="4">
    <source>
        <dbReference type="ARBA" id="ARBA00023125"/>
    </source>
</evidence>
<dbReference type="GO" id="GO:0003700">
    <property type="term" value="F:DNA-binding transcription factor activity"/>
    <property type="evidence" value="ECO:0007669"/>
    <property type="project" value="InterPro"/>
</dbReference>
<comment type="function">
    <text evidence="1">NodD regulates the expression of the nodABCFE genes which encode other nodulation proteins. NodD is also a negative regulator of its own expression. Binds flavonoids as inducers.</text>
</comment>
<evidence type="ECO:0000313" key="7">
    <source>
        <dbReference type="EMBL" id="QND72914.1"/>
    </source>
</evidence>
<comment type="similarity">
    <text evidence="2">Belongs to the LysR transcriptional regulatory family.</text>
</comment>
<sequence length="315" mass="34857">MANVKRRSDARPLAIDLQQLRFAVAAADIGSFRQAADVLRLRQSQLSRSVRQLEHSIGVVVFERSSGGVKPTPGGREFLRTARTILEQVDTLVSSTKTTRRREIGRLAVGFCTSLSAGNLRATLLDFKAHFPRIELHTVERSRTHLTTALRNGALDILVVTGATPLLESQTLPLWSERILAALPEGHPLTTRDVVLWTDLRNQKVLLSQYDPGHELEDVLISKLPLPDDRPQIERHDVSRSIIKSLVSMGLGVSLVTESDIGASCAGSVYRELSDGIRPSYLNFSAHWRDDNENPALHGLLKLLTQRYPSPATAE</sequence>
<name>A0A7G6U1N2_9BRAD</name>
<dbReference type="Pfam" id="PF03466">
    <property type="entry name" value="LysR_substrate"/>
    <property type="match status" value="1"/>
</dbReference>
<dbReference type="PANTHER" id="PTHR30346">
    <property type="entry name" value="TRANSCRIPTIONAL DUAL REGULATOR HCAR-RELATED"/>
    <property type="match status" value="1"/>
</dbReference>
<dbReference type="EMBL" id="CP050292">
    <property type="protein sequence ID" value="QND72914.1"/>
    <property type="molecule type" value="Genomic_DNA"/>
</dbReference>
<dbReference type="Pfam" id="PF00126">
    <property type="entry name" value="HTH_1"/>
    <property type="match status" value="1"/>
</dbReference>
<dbReference type="RefSeq" id="WP_184511810.1">
    <property type="nucleotide sequence ID" value="NZ_CP050292.1"/>
</dbReference>
<gene>
    <name evidence="7" type="ORF">HB776_18160</name>
</gene>
<evidence type="ECO:0000256" key="5">
    <source>
        <dbReference type="ARBA" id="ARBA00023163"/>
    </source>
</evidence>
<feature type="domain" description="HTH lysR-type" evidence="6">
    <location>
        <begin position="15"/>
        <end position="72"/>
    </location>
</feature>
<dbReference type="FunFam" id="1.10.10.10:FF:000001">
    <property type="entry name" value="LysR family transcriptional regulator"/>
    <property type="match status" value="1"/>
</dbReference>
<evidence type="ECO:0000313" key="8">
    <source>
        <dbReference type="Proteomes" id="UP000515291"/>
    </source>
</evidence>
<accession>A0A7G6U1N2</accession>
<proteinExistence type="inferred from homology"/>
<dbReference type="PRINTS" id="PR00039">
    <property type="entry name" value="HTHLYSR"/>
</dbReference>
<dbReference type="Gene3D" id="3.40.190.10">
    <property type="entry name" value="Periplasmic binding protein-like II"/>
    <property type="match status" value="2"/>
</dbReference>
<keyword evidence="4" id="KW-0238">DNA-binding</keyword>
<keyword evidence="3" id="KW-0805">Transcription regulation</keyword>
<dbReference type="InterPro" id="IPR036390">
    <property type="entry name" value="WH_DNA-bd_sf"/>
</dbReference>
<dbReference type="PANTHER" id="PTHR30346:SF0">
    <property type="entry name" value="HCA OPERON TRANSCRIPTIONAL ACTIVATOR HCAR"/>
    <property type="match status" value="1"/>
</dbReference>
<dbReference type="SUPFAM" id="SSF46785">
    <property type="entry name" value="Winged helix' DNA-binding domain"/>
    <property type="match status" value="1"/>
</dbReference>
<protein>
    <submittedName>
        <fullName evidence="7">LysR family transcriptional regulator</fullName>
    </submittedName>
</protein>
<dbReference type="Gene3D" id="1.10.10.10">
    <property type="entry name" value="Winged helix-like DNA-binding domain superfamily/Winged helix DNA-binding domain"/>
    <property type="match status" value="1"/>
</dbReference>
<evidence type="ECO:0000256" key="3">
    <source>
        <dbReference type="ARBA" id="ARBA00023015"/>
    </source>
</evidence>
<dbReference type="AlphaFoldDB" id="A0A7G6U1N2"/>
<dbReference type="Proteomes" id="UP000515291">
    <property type="component" value="Chromosome"/>
</dbReference>
<dbReference type="InterPro" id="IPR000847">
    <property type="entry name" value="LysR_HTH_N"/>
</dbReference>
<evidence type="ECO:0000259" key="6">
    <source>
        <dbReference type="PROSITE" id="PS50931"/>
    </source>
</evidence>
<dbReference type="InterPro" id="IPR005119">
    <property type="entry name" value="LysR_subst-bd"/>
</dbReference>
<dbReference type="KEGG" id="trb:HB776_18160"/>
<dbReference type="PROSITE" id="PS50931">
    <property type="entry name" value="HTH_LYSR"/>
    <property type="match status" value="1"/>
</dbReference>
<dbReference type="GO" id="GO:0032993">
    <property type="term" value="C:protein-DNA complex"/>
    <property type="evidence" value="ECO:0007669"/>
    <property type="project" value="TreeGrafter"/>
</dbReference>
<dbReference type="CDD" id="cd08414">
    <property type="entry name" value="PBP2_LTTR_aromatics_like"/>
    <property type="match status" value="1"/>
</dbReference>
<evidence type="ECO:0000256" key="2">
    <source>
        <dbReference type="ARBA" id="ARBA00009437"/>
    </source>
</evidence>